<name>A0ACB8BL21_9AGAM</name>
<evidence type="ECO:0000313" key="1">
    <source>
        <dbReference type="EMBL" id="KAH7926530.1"/>
    </source>
</evidence>
<organism evidence="1 2">
    <name type="scientific">Leucogyrophana mollusca</name>
    <dbReference type="NCBI Taxonomy" id="85980"/>
    <lineage>
        <taxon>Eukaryota</taxon>
        <taxon>Fungi</taxon>
        <taxon>Dikarya</taxon>
        <taxon>Basidiomycota</taxon>
        <taxon>Agaricomycotina</taxon>
        <taxon>Agaricomycetes</taxon>
        <taxon>Agaricomycetidae</taxon>
        <taxon>Boletales</taxon>
        <taxon>Boletales incertae sedis</taxon>
        <taxon>Leucogyrophana</taxon>
    </lineage>
</organism>
<dbReference type="Proteomes" id="UP000790709">
    <property type="component" value="Unassembled WGS sequence"/>
</dbReference>
<reference evidence="1" key="1">
    <citation type="journal article" date="2021" name="New Phytol.">
        <title>Evolutionary innovations through gain and loss of genes in the ectomycorrhizal Boletales.</title>
        <authorList>
            <person name="Wu G."/>
            <person name="Miyauchi S."/>
            <person name="Morin E."/>
            <person name="Kuo A."/>
            <person name="Drula E."/>
            <person name="Varga T."/>
            <person name="Kohler A."/>
            <person name="Feng B."/>
            <person name="Cao Y."/>
            <person name="Lipzen A."/>
            <person name="Daum C."/>
            <person name="Hundley H."/>
            <person name="Pangilinan J."/>
            <person name="Johnson J."/>
            <person name="Barry K."/>
            <person name="LaButti K."/>
            <person name="Ng V."/>
            <person name="Ahrendt S."/>
            <person name="Min B."/>
            <person name="Choi I.G."/>
            <person name="Park H."/>
            <person name="Plett J.M."/>
            <person name="Magnuson J."/>
            <person name="Spatafora J.W."/>
            <person name="Nagy L.G."/>
            <person name="Henrissat B."/>
            <person name="Grigoriev I.V."/>
            <person name="Yang Z.L."/>
            <person name="Xu J."/>
            <person name="Martin F.M."/>
        </authorList>
    </citation>
    <scope>NUCLEOTIDE SEQUENCE</scope>
    <source>
        <strain evidence="1">KUC20120723A-06</strain>
    </source>
</reference>
<gene>
    <name evidence="1" type="ORF">BV22DRAFT_1046012</name>
</gene>
<keyword evidence="2" id="KW-1185">Reference proteome</keyword>
<accession>A0ACB8BL21</accession>
<comment type="caution">
    <text evidence="1">The sequence shown here is derived from an EMBL/GenBank/DDBJ whole genome shotgun (WGS) entry which is preliminary data.</text>
</comment>
<sequence length="354" mass="38333">MSGLPQRHEACALLSSYSSLRGALGDEPPASRDQHRRSDLGTSQGKYLHQSTPTVDHGPVGETSAQSLDSVAIYRFSNPHSGSPFGSSNAPHGLRTFASPSAQNWESASASTATPGQSYESKGLPLASRVSSSVPMGAHNLSPPFPPSPNALPFPRQAAPARPSQSTDLTTSNTVALGHDISSSEARGPSPETVWCDGVKLDKDDFEDRKNGGGQMHVYQCRWSIRHLPCGLHVEGDRSSMNRHLQRWHGVRVNDKDETPCLWDECGKTMQKESIARHIGSQHLNAMGMCSNCGTTLSRKDAWQRHVQGTLPCQNTNTSYVRVPAGRVVDTSAASFQPPAPINTRHVEYLPRRG</sequence>
<dbReference type="EMBL" id="MU266381">
    <property type="protein sequence ID" value="KAH7926530.1"/>
    <property type="molecule type" value="Genomic_DNA"/>
</dbReference>
<evidence type="ECO:0000313" key="2">
    <source>
        <dbReference type="Proteomes" id="UP000790709"/>
    </source>
</evidence>
<protein>
    <submittedName>
        <fullName evidence="1">Uncharacterized protein</fullName>
    </submittedName>
</protein>
<proteinExistence type="predicted"/>